<feature type="domain" description="NPH3" evidence="5">
    <location>
        <begin position="219"/>
        <end position="523"/>
    </location>
</feature>
<evidence type="ECO:0000256" key="3">
    <source>
        <dbReference type="SAM" id="Coils"/>
    </source>
</evidence>
<reference evidence="7" key="3">
    <citation type="submission" date="2020-12" db="UniProtKB">
        <authorList>
            <consortium name="EnsemblPlants"/>
        </authorList>
    </citation>
    <scope>IDENTIFICATION</scope>
</reference>
<proteinExistence type="predicted"/>
<dbReference type="InterPro" id="IPR027356">
    <property type="entry name" value="NPH3_dom"/>
</dbReference>
<dbReference type="PROSITE" id="PS51649">
    <property type="entry name" value="NPH3"/>
    <property type="match status" value="1"/>
</dbReference>
<dbReference type="PaxDb" id="3218-PP1S108_73V6.1"/>
<dbReference type="Proteomes" id="UP000006727">
    <property type="component" value="Chromosome 12"/>
</dbReference>
<dbReference type="Pfam" id="PF03000">
    <property type="entry name" value="NPH3"/>
    <property type="match status" value="1"/>
</dbReference>
<evidence type="ECO:0000313" key="6">
    <source>
        <dbReference type="EMBL" id="PNR44176.1"/>
    </source>
</evidence>
<evidence type="ECO:0000259" key="5">
    <source>
        <dbReference type="PROSITE" id="PS51649"/>
    </source>
</evidence>
<keyword evidence="3" id="KW-0175">Coiled coil</keyword>
<dbReference type="OMA" id="MISRCID"/>
<dbReference type="GO" id="GO:0016567">
    <property type="term" value="P:protein ubiquitination"/>
    <property type="evidence" value="ECO:0007669"/>
    <property type="project" value="UniProtKB-UniPathway"/>
</dbReference>
<dbReference type="UniPathway" id="UPA00143"/>
<dbReference type="EnsemblPlants" id="Pp3c12_21560V3.1">
    <property type="protein sequence ID" value="Pp3c12_21560V3.1"/>
    <property type="gene ID" value="Pp3c12_21560"/>
</dbReference>
<evidence type="ECO:0000256" key="4">
    <source>
        <dbReference type="SAM" id="MobiDB-lite"/>
    </source>
</evidence>
<dbReference type="Gramene" id="Pp3c12_21560V3.2">
    <property type="protein sequence ID" value="Pp3c12_21560V3.2"/>
    <property type="gene ID" value="Pp3c12_21560"/>
</dbReference>
<dbReference type="OrthoDB" id="624345at2759"/>
<dbReference type="EnsemblPlants" id="Pp3c12_21560V3.2">
    <property type="protein sequence ID" value="Pp3c12_21560V3.2"/>
    <property type="gene ID" value="Pp3c12_21560"/>
</dbReference>
<evidence type="ECO:0000256" key="1">
    <source>
        <dbReference type="ARBA" id="ARBA00004906"/>
    </source>
</evidence>
<feature type="region of interest" description="Disordered" evidence="4">
    <location>
        <begin position="634"/>
        <end position="671"/>
    </location>
</feature>
<sequence>MKFMRLGSKPDCFTTRGNHTTVKSDLVSDIIMDVDGHKFHLHLFPLLAKCGALHKIISEALEAGEDDVEINDFPGGAECFEICAKFCYGVAVTINAHNVSAVRCGAEFLKMTESVEQSNLIHKLEVFLNTSIYRGWKDSIICIQNCKDHQPWAEDLKIISRCIESISSKVMVDPAKVDWSFSYTRDSSAVDHVSISQHKSPAIWNGASSSPWQSPVPKDWWVEDLCDLDIDVFCRVMVAVKAKGVARELVGEALRVYALRWLPGISDDQALFDNTRMISTYFTDDVEEASKHKQVLETIVGLLPTEKGSCSCSFLLKLLKASTILNASTGLRMELARRIGSQLEEATLRDLLIPSLSYANGSMYDIDVVMRIVEYCLLESQNPTSSPESGKAYEIRRTRSAENFDLIERRDYTASAHNSMFKVAKLIDGYLAEISRDPSLSLEKFMRAAEFVPDCARPFHDGLYRAIDMYLKEHPELTKREKKRICTLMDCRKLSIDASMHAIQNERLPLRTVVQVLMHEQVRTAAASGRLLVGDITSNIRALLAEESSDDQSLFDMRTDMIPSAPSAGGQGWGALHHEFSTLKCDLAVLETRIAEAEKDRTSLTTDTSSKSLKSGKSILSRPKRFFQKLFSKKVSNSASSIESARQSPMPTLGSCALVPQRRRGRRHSMS</sequence>
<feature type="compositionally biased region" description="Basic residues" evidence="4">
    <location>
        <begin position="661"/>
        <end position="671"/>
    </location>
</feature>
<dbReference type="PANTHER" id="PTHR32370">
    <property type="entry name" value="OS12G0117600 PROTEIN"/>
    <property type="match status" value="1"/>
</dbReference>
<dbReference type="SUPFAM" id="SSF54695">
    <property type="entry name" value="POZ domain"/>
    <property type="match status" value="1"/>
</dbReference>
<dbReference type="RefSeq" id="XP_024390250.1">
    <property type="nucleotide sequence ID" value="XM_024534482.2"/>
</dbReference>
<dbReference type="GeneID" id="112289333"/>
<reference evidence="6 8" key="1">
    <citation type="journal article" date="2008" name="Science">
        <title>The Physcomitrella genome reveals evolutionary insights into the conquest of land by plants.</title>
        <authorList>
            <person name="Rensing S."/>
            <person name="Lang D."/>
            <person name="Zimmer A."/>
            <person name="Terry A."/>
            <person name="Salamov A."/>
            <person name="Shapiro H."/>
            <person name="Nishiyama T."/>
            <person name="Perroud P.-F."/>
            <person name="Lindquist E."/>
            <person name="Kamisugi Y."/>
            <person name="Tanahashi T."/>
            <person name="Sakakibara K."/>
            <person name="Fujita T."/>
            <person name="Oishi K."/>
            <person name="Shin-I T."/>
            <person name="Kuroki Y."/>
            <person name="Toyoda A."/>
            <person name="Suzuki Y."/>
            <person name="Hashimoto A."/>
            <person name="Yamaguchi K."/>
            <person name="Sugano A."/>
            <person name="Kohara Y."/>
            <person name="Fujiyama A."/>
            <person name="Anterola A."/>
            <person name="Aoki S."/>
            <person name="Ashton N."/>
            <person name="Barbazuk W.B."/>
            <person name="Barker E."/>
            <person name="Bennetzen J."/>
            <person name="Bezanilla M."/>
            <person name="Blankenship R."/>
            <person name="Cho S.H."/>
            <person name="Dutcher S."/>
            <person name="Estelle M."/>
            <person name="Fawcett J.A."/>
            <person name="Gundlach H."/>
            <person name="Hanada K."/>
            <person name="Heyl A."/>
            <person name="Hicks K.A."/>
            <person name="Hugh J."/>
            <person name="Lohr M."/>
            <person name="Mayer K."/>
            <person name="Melkozernov A."/>
            <person name="Murata T."/>
            <person name="Nelson D."/>
            <person name="Pils B."/>
            <person name="Prigge M."/>
            <person name="Reiss B."/>
            <person name="Renner T."/>
            <person name="Rombauts S."/>
            <person name="Rushton P."/>
            <person name="Sanderfoot A."/>
            <person name="Schween G."/>
            <person name="Shiu S.-H."/>
            <person name="Stueber K."/>
            <person name="Theodoulou F.L."/>
            <person name="Tu H."/>
            <person name="Van de Peer Y."/>
            <person name="Verrier P.J."/>
            <person name="Waters E."/>
            <person name="Wood A."/>
            <person name="Yang L."/>
            <person name="Cove D."/>
            <person name="Cuming A."/>
            <person name="Hasebe M."/>
            <person name="Lucas S."/>
            <person name="Mishler D.B."/>
            <person name="Reski R."/>
            <person name="Grigoriev I."/>
            <person name="Quatrano R.S."/>
            <person name="Boore J.L."/>
        </authorList>
    </citation>
    <scope>NUCLEOTIDE SEQUENCE [LARGE SCALE GENOMIC DNA]</scope>
    <source>
        <strain evidence="7 8">cv. Gransden 2004</strain>
    </source>
</reference>
<dbReference type="InterPro" id="IPR011333">
    <property type="entry name" value="SKP1/BTB/POZ_sf"/>
</dbReference>
<keyword evidence="8" id="KW-1185">Reference proteome</keyword>
<dbReference type="STRING" id="3218.A0A2K1JRT6"/>
<organism evidence="6">
    <name type="scientific">Physcomitrium patens</name>
    <name type="common">Spreading-leaved earth moss</name>
    <name type="synonym">Physcomitrella patens</name>
    <dbReference type="NCBI Taxonomy" id="3218"/>
    <lineage>
        <taxon>Eukaryota</taxon>
        <taxon>Viridiplantae</taxon>
        <taxon>Streptophyta</taxon>
        <taxon>Embryophyta</taxon>
        <taxon>Bryophyta</taxon>
        <taxon>Bryophytina</taxon>
        <taxon>Bryopsida</taxon>
        <taxon>Funariidae</taxon>
        <taxon>Funariales</taxon>
        <taxon>Funariaceae</taxon>
        <taxon>Physcomitrium</taxon>
    </lineage>
</organism>
<dbReference type="Gene3D" id="3.30.710.10">
    <property type="entry name" value="Potassium Channel Kv1.1, Chain A"/>
    <property type="match status" value="1"/>
</dbReference>
<dbReference type="Gramene" id="Pp3c12_21560V3.1">
    <property type="protein sequence ID" value="Pp3c12_21560V3.1"/>
    <property type="gene ID" value="Pp3c12_21560"/>
</dbReference>
<name>A0A2K1JRT6_PHYPA</name>
<evidence type="ECO:0000313" key="7">
    <source>
        <dbReference type="EnsemblPlants" id="Pp3c12_21560V3.1"/>
    </source>
</evidence>
<protein>
    <recommendedName>
        <fullName evidence="5">NPH3 domain-containing protein</fullName>
    </recommendedName>
</protein>
<comment type="pathway">
    <text evidence="1">Protein modification; protein ubiquitination.</text>
</comment>
<evidence type="ECO:0000256" key="2">
    <source>
        <dbReference type="ARBA" id="ARBA00022786"/>
    </source>
</evidence>
<dbReference type="AlphaFoldDB" id="A0A2K1JRT6"/>
<dbReference type="InterPro" id="IPR043454">
    <property type="entry name" value="NPH3/RPT2-like"/>
</dbReference>
<dbReference type="RefSeq" id="XP_073393616.1">
    <property type="nucleotide sequence ID" value="XM_073537515.1"/>
</dbReference>
<reference evidence="6 8" key="2">
    <citation type="journal article" date="2018" name="Plant J.">
        <title>The Physcomitrella patens chromosome-scale assembly reveals moss genome structure and evolution.</title>
        <authorList>
            <person name="Lang D."/>
            <person name="Ullrich K.K."/>
            <person name="Murat F."/>
            <person name="Fuchs J."/>
            <person name="Jenkins J."/>
            <person name="Haas F.B."/>
            <person name="Piednoel M."/>
            <person name="Gundlach H."/>
            <person name="Van Bel M."/>
            <person name="Meyberg R."/>
            <person name="Vives C."/>
            <person name="Morata J."/>
            <person name="Symeonidi A."/>
            <person name="Hiss M."/>
            <person name="Muchero W."/>
            <person name="Kamisugi Y."/>
            <person name="Saleh O."/>
            <person name="Blanc G."/>
            <person name="Decker E.L."/>
            <person name="van Gessel N."/>
            <person name="Grimwood J."/>
            <person name="Hayes R.D."/>
            <person name="Graham S.W."/>
            <person name="Gunter L.E."/>
            <person name="McDaniel S.F."/>
            <person name="Hoernstein S.N.W."/>
            <person name="Larsson A."/>
            <person name="Li F.W."/>
            <person name="Perroud P.F."/>
            <person name="Phillips J."/>
            <person name="Ranjan P."/>
            <person name="Rokshar D.S."/>
            <person name="Rothfels C.J."/>
            <person name="Schneider L."/>
            <person name="Shu S."/>
            <person name="Stevenson D.W."/>
            <person name="Thummler F."/>
            <person name="Tillich M."/>
            <person name="Villarreal Aguilar J.C."/>
            <person name="Widiez T."/>
            <person name="Wong G.K."/>
            <person name="Wymore A."/>
            <person name="Zhang Y."/>
            <person name="Zimmer A.D."/>
            <person name="Quatrano R.S."/>
            <person name="Mayer K.F.X."/>
            <person name="Goodstein D."/>
            <person name="Casacuberta J.M."/>
            <person name="Vandepoele K."/>
            <person name="Reski R."/>
            <person name="Cuming A.C."/>
            <person name="Tuskan G.A."/>
            <person name="Maumus F."/>
            <person name="Salse J."/>
            <person name="Schmutz J."/>
            <person name="Rensing S.A."/>
        </authorList>
    </citation>
    <scope>NUCLEOTIDE SEQUENCE [LARGE SCALE GENOMIC DNA]</scope>
    <source>
        <strain evidence="7 8">cv. Gransden 2004</strain>
    </source>
</reference>
<feature type="compositionally biased region" description="Polar residues" evidence="4">
    <location>
        <begin position="634"/>
        <end position="650"/>
    </location>
</feature>
<accession>A0A2K1JRT6</accession>
<feature type="coiled-coil region" evidence="3">
    <location>
        <begin position="580"/>
        <end position="607"/>
    </location>
</feature>
<evidence type="ECO:0000313" key="8">
    <source>
        <dbReference type="Proteomes" id="UP000006727"/>
    </source>
</evidence>
<keyword evidence="2" id="KW-0833">Ubl conjugation pathway</keyword>
<dbReference type="RefSeq" id="XP_024390247.1">
    <property type="nucleotide sequence ID" value="XM_024534479.2"/>
</dbReference>
<gene>
    <name evidence="7" type="primary">LOC112289333</name>
    <name evidence="6" type="ORF">PHYPA_016560</name>
</gene>
<dbReference type="RefSeq" id="XP_024390249.1">
    <property type="nucleotide sequence ID" value="XM_024534481.2"/>
</dbReference>
<dbReference type="EMBL" id="ABEU02000012">
    <property type="protein sequence ID" value="PNR44176.1"/>
    <property type="molecule type" value="Genomic_DNA"/>
</dbReference>